<evidence type="ECO:0000313" key="3">
    <source>
        <dbReference type="EMBL" id="QBK26066.1"/>
    </source>
</evidence>
<keyword evidence="3" id="KW-0378">Hydrolase</keyword>
<evidence type="ECO:0000259" key="2">
    <source>
        <dbReference type="Pfam" id="PF01425"/>
    </source>
</evidence>
<feature type="domain" description="Amidase" evidence="2">
    <location>
        <begin position="16"/>
        <end position="178"/>
    </location>
</feature>
<dbReference type="EMBL" id="CP036528">
    <property type="protein sequence ID" value="QBK26066.1"/>
    <property type="molecule type" value="Genomic_DNA"/>
</dbReference>
<feature type="domain" description="Amidase" evidence="2">
    <location>
        <begin position="251"/>
        <end position="367"/>
    </location>
</feature>
<sequence>MNEIYRNEKVEMAPLKEGRLSGYTFAVKDVFAVEGEKNSAGNPDWLVTHEANTFTAPVIEHLLLNGATLKGLTHTDELMYSLNGENIHYGTPPNLLHPDHIPGGSSSGSASAAAERDFTLGTDTGGSVRVPSSYCGLYGIRPTHNAISMKGVIPLAPSFDTVGWMSKSSRILKEVGDVLLHDEIIEFTNITIDLQGWNFLQPEDRHYLEAAINKLEVETKEITGPLEEWATLFRTIQGIEIWKVHGEWIRSVKPTFAPSIEKRFQWASTLDAGMYDELKLKQLAIQEYLQKQIGEKGLLVIPTTPSIAPKKKATSEEVEDVRTKTMQLTCIAGLSGFPQVTVPIMRADGLALGLSFIATRGRDRALLHFVDQYFGS</sequence>
<name>A0A4P6UVB8_9BACL</name>
<evidence type="ECO:0000256" key="1">
    <source>
        <dbReference type="SAM" id="MobiDB-lite"/>
    </source>
</evidence>
<organism evidence="3 4">
    <name type="scientific">Ureibacillus thermophilus</name>
    <dbReference type="NCBI Taxonomy" id="367743"/>
    <lineage>
        <taxon>Bacteria</taxon>
        <taxon>Bacillati</taxon>
        <taxon>Bacillota</taxon>
        <taxon>Bacilli</taxon>
        <taxon>Bacillales</taxon>
        <taxon>Caryophanaceae</taxon>
        <taxon>Ureibacillus</taxon>
    </lineage>
</organism>
<keyword evidence="4" id="KW-1185">Reference proteome</keyword>
<dbReference type="PANTHER" id="PTHR46310">
    <property type="entry name" value="AMIDASE 1"/>
    <property type="match status" value="1"/>
</dbReference>
<feature type="region of interest" description="Disordered" evidence="1">
    <location>
        <begin position="91"/>
        <end position="113"/>
    </location>
</feature>
<dbReference type="GO" id="GO:0004040">
    <property type="term" value="F:amidase activity"/>
    <property type="evidence" value="ECO:0007669"/>
    <property type="project" value="UniProtKB-EC"/>
</dbReference>
<dbReference type="Pfam" id="PF01425">
    <property type="entry name" value="Amidase"/>
    <property type="match status" value="2"/>
</dbReference>
<dbReference type="Gene3D" id="3.90.1300.10">
    <property type="entry name" value="Amidase signature (AS) domain"/>
    <property type="match status" value="1"/>
</dbReference>
<dbReference type="RefSeq" id="WP_208649758.1">
    <property type="nucleotide sequence ID" value="NZ_CP036528.1"/>
</dbReference>
<dbReference type="NCBIfam" id="NF006169">
    <property type="entry name" value="PRK08310.1"/>
    <property type="match status" value="1"/>
</dbReference>
<protein>
    <submittedName>
        <fullName evidence="3">Amidase</fullName>
        <ecNumber evidence="3">3.5.1.4</ecNumber>
    </submittedName>
</protein>
<dbReference type="Proteomes" id="UP000291151">
    <property type="component" value="Chromosome"/>
</dbReference>
<dbReference type="EC" id="3.5.1.4" evidence="3"/>
<accession>A0A4P6UVB8</accession>
<feature type="compositionally biased region" description="Low complexity" evidence="1">
    <location>
        <begin position="103"/>
        <end position="113"/>
    </location>
</feature>
<dbReference type="InterPro" id="IPR023631">
    <property type="entry name" value="Amidase_dom"/>
</dbReference>
<dbReference type="SUPFAM" id="SSF75304">
    <property type="entry name" value="Amidase signature (AS) enzymes"/>
    <property type="match status" value="1"/>
</dbReference>
<dbReference type="AlphaFoldDB" id="A0A4P6UVB8"/>
<proteinExistence type="predicted"/>
<dbReference type="PANTHER" id="PTHR46310:SF7">
    <property type="entry name" value="AMIDASE 1"/>
    <property type="match status" value="1"/>
</dbReference>
<evidence type="ECO:0000313" key="4">
    <source>
        <dbReference type="Proteomes" id="UP000291151"/>
    </source>
</evidence>
<dbReference type="KEGG" id="uth:DKZ56_09420"/>
<reference evidence="3 4" key="1">
    <citation type="submission" date="2019-02" db="EMBL/GenBank/DDBJ databases">
        <title>Ureibacillus thermophilus.</title>
        <authorList>
            <person name="Sunny J.S."/>
            <person name="Natarajan A."/>
            <person name="Saleena L.M."/>
        </authorList>
    </citation>
    <scope>NUCLEOTIDE SEQUENCE [LARGE SCALE GENOMIC DNA]</scope>
    <source>
        <strain evidence="3 4">LM102</strain>
    </source>
</reference>
<gene>
    <name evidence="3" type="ORF">DKZ56_09420</name>
</gene>
<dbReference type="InterPro" id="IPR036928">
    <property type="entry name" value="AS_sf"/>
</dbReference>